<evidence type="ECO:0008006" key="4">
    <source>
        <dbReference type="Google" id="ProtNLM"/>
    </source>
</evidence>
<dbReference type="Pfam" id="PF02321">
    <property type="entry name" value="OEP"/>
    <property type="match status" value="2"/>
</dbReference>
<dbReference type="PANTHER" id="PTHR30203">
    <property type="entry name" value="OUTER MEMBRANE CATION EFFLUX PROTEIN"/>
    <property type="match status" value="1"/>
</dbReference>
<dbReference type="PROSITE" id="PS51257">
    <property type="entry name" value="PROKAR_LIPOPROTEIN"/>
    <property type="match status" value="1"/>
</dbReference>
<comment type="similarity">
    <text evidence="1">Belongs to the outer membrane factor (OMF) (TC 1.B.17) family.</text>
</comment>
<comment type="caution">
    <text evidence="2">The sequence shown here is derived from an EMBL/GenBank/DDBJ whole genome shotgun (WGS) entry which is preliminary data.</text>
</comment>
<protein>
    <recommendedName>
        <fullName evidence="4">Transporter</fullName>
    </recommendedName>
</protein>
<dbReference type="RefSeq" id="WP_067328716.1">
    <property type="nucleotide sequence ID" value="NZ_LNKT01000001.1"/>
</dbReference>
<organism evidence="2 3">
    <name type="scientific">Sulfurovum riftiae</name>
    <dbReference type="NCBI Taxonomy" id="1630136"/>
    <lineage>
        <taxon>Bacteria</taxon>
        <taxon>Pseudomonadati</taxon>
        <taxon>Campylobacterota</taxon>
        <taxon>Epsilonproteobacteria</taxon>
        <taxon>Campylobacterales</taxon>
        <taxon>Sulfurovaceae</taxon>
        <taxon>Sulfurovum</taxon>
    </lineage>
</organism>
<name>A0A151CJF7_9BACT</name>
<proteinExistence type="inferred from homology"/>
<sequence length="541" mass="59704">MRTTMSIKRAAAIGLSSLIFSGCVKLGPDFTGISNPPLPKAWKRNHTDPKNASVVKWWRTFHDPTLNRLVEKAYAQNLDIKSAGLRIAQARAALGISQGLAFPQVQTISGQASSTRTGLGDVATAGLNFDMGWEMDIWGKYARGIEASEAGLYASVASYDNIMVSVIAEVARNYIDYRTAQERLTYAKRNVVIQERVTKMTEIQFNSGNVSELDMQQARTQLYNTRTSIPAIELTKVKARNALALLLSTDAGQIDRMLNVGKAKRYEAANTFIAQSKDIIQIKEKAHGLIGIELIPTASLNPYYKIDANLLTQRPDLKVAEYNVHANSARIGATMAALYPSFSLFGNIGYNTNNSTGSWISGSNALGVTIGPSFSWNIFNYGRIKNQIRLQDAIFEESLVKYNKQVLSAVQEVSNALNGYVLTRKQHIENKKAVEATIRAFNISVVQYNDGLVNYQRLLTTVEKLTSTQDRFASIKGNMALSAVSLYKALGGGWQISRGKAYISKEMAARMKARTDWGHYLDDDMTRLPKGFYAAGESNAK</sequence>
<evidence type="ECO:0000313" key="2">
    <source>
        <dbReference type="EMBL" id="KYJ87678.1"/>
    </source>
</evidence>
<evidence type="ECO:0000256" key="1">
    <source>
        <dbReference type="ARBA" id="ARBA00007613"/>
    </source>
</evidence>
<dbReference type="AlphaFoldDB" id="A0A151CJF7"/>
<dbReference type="InterPro" id="IPR003423">
    <property type="entry name" value="OMP_efflux"/>
</dbReference>
<dbReference type="Proteomes" id="UP000075359">
    <property type="component" value="Unassembled WGS sequence"/>
</dbReference>
<reference evidence="2 3" key="1">
    <citation type="submission" date="2015-11" db="EMBL/GenBank/DDBJ databases">
        <title>Draft genome of Sulfurovum riftiae 1812E, a member of the Epsilonproteobacteria isolated from the tube of the deep-sea hydrothermal vent tubewom Riftia pachyptila.</title>
        <authorList>
            <person name="Vetriani C."/>
            <person name="Giovannelli D."/>
        </authorList>
    </citation>
    <scope>NUCLEOTIDE SEQUENCE [LARGE SCALE GENOMIC DNA]</scope>
    <source>
        <strain evidence="2 3">1812E</strain>
    </source>
</reference>
<dbReference type="Gene3D" id="2.20.200.10">
    <property type="entry name" value="Outer membrane efflux proteins (OEP)"/>
    <property type="match status" value="1"/>
</dbReference>
<dbReference type="OrthoDB" id="9783163at2"/>
<dbReference type="InterPro" id="IPR010131">
    <property type="entry name" value="MdtP/NodT-like"/>
</dbReference>
<dbReference type="SUPFAM" id="SSF56954">
    <property type="entry name" value="Outer membrane efflux proteins (OEP)"/>
    <property type="match status" value="1"/>
</dbReference>
<dbReference type="STRING" id="1630136.AS592_11335"/>
<keyword evidence="3" id="KW-1185">Reference proteome</keyword>
<dbReference type="Gene3D" id="1.20.1600.10">
    <property type="entry name" value="Outer membrane efflux proteins (OEP)"/>
    <property type="match status" value="1"/>
</dbReference>
<dbReference type="EMBL" id="LNKT01000001">
    <property type="protein sequence ID" value="KYJ87678.1"/>
    <property type="molecule type" value="Genomic_DNA"/>
</dbReference>
<evidence type="ECO:0000313" key="3">
    <source>
        <dbReference type="Proteomes" id="UP000075359"/>
    </source>
</evidence>
<accession>A0A151CJF7</accession>
<dbReference type="GO" id="GO:0015562">
    <property type="term" value="F:efflux transmembrane transporter activity"/>
    <property type="evidence" value="ECO:0007669"/>
    <property type="project" value="InterPro"/>
</dbReference>
<gene>
    <name evidence="2" type="ORF">AS592_11335</name>
</gene>